<dbReference type="Gene3D" id="3.30.2320.10">
    <property type="entry name" value="hypothetical protein PF0899 domain"/>
    <property type="match status" value="1"/>
</dbReference>
<dbReference type="RefSeq" id="WP_183571649.1">
    <property type="nucleotide sequence ID" value="NZ_JACHOP010000017.1"/>
</dbReference>
<dbReference type="EMBL" id="JACHOP010000017">
    <property type="protein sequence ID" value="MBB5758850.1"/>
    <property type="molecule type" value="Genomic_DNA"/>
</dbReference>
<name>A0A840ZNF0_9HYPH</name>
<dbReference type="AlphaFoldDB" id="A0A840ZNF0"/>
<feature type="domain" description="Phage capsid-like C-terminal" evidence="2">
    <location>
        <begin position="180"/>
        <end position="445"/>
    </location>
</feature>
<comment type="caution">
    <text evidence="3">The sequence shown here is derived from an EMBL/GenBank/DDBJ whole genome shotgun (WGS) entry which is preliminary data.</text>
</comment>
<gene>
    <name evidence="3" type="ORF">HNR00_003577</name>
</gene>
<evidence type="ECO:0000313" key="3">
    <source>
        <dbReference type="EMBL" id="MBB5758850.1"/>
    </source>
</evidence>
<keyword evidence="4" id="KW-1185">Reference proteome</keyword>
<comment type="subcellular location">
    <subcellularLocation>
        <location evidence="1">Virion</location>
    </subcellularLocation>
</comment>
<protein>
    <submittedName>
        <fullName evidence="3">HK97 family phage major capsid protein</fullName>
    </submittedName>
</protein>
<dbReference type="Pfam" id="PF05065">
    <property type="entry name" value="Phage_capsid"/>
    <property type="match status" value="1"/>
</dbReference>
<dbReference type="InterPro" id="IPR054612">
    <property type="entry name" value="Phage_capsid-like_C"/>
</dbReference>
<evidence type="ECO:0000259" key="2">
    <source>
        <dbReference type="Pfam" id="PF05065"/>
    </source>
</evidence>
<dbReference type="Proteomes" id="UP000583454">
    <property type="component" value="Unassembled WGS sequence"/>
</dbReference>
<dbReference type="Gene3D" id="3.30.2400.10">
    <property type="entry name" value="Major capsid protein gp5"/>
    <property type="match status" value="1"/>
</dbReference>
<reference evidence="3 4" key="1">
    <citation type="submission" date="2020-08" db="EMBL/GenBank/DDBJ databases">
        <title>Genomic Encyclopedia of Type Strains, Phase IV (KMG-IV): sequencing the most valuable type-strain genomes for metagenomic binning, comparative biology and taxonomic classification.</title>
        <authorList>
            <person name="Goeker M."/>
        </authorList>
    </citation>
    <scope>NUCLEOTIDE SEQUENCE [LARGE SCALE GENOMIC DNA]</scope>
    <source>
        <strain evidence="3 4">DSM 2163</strain>
    </source>
</reference>
<accession>A0A840ZNF0</accession>
<sequence length="448" mass="47451">MKTHILLAGARPAAFHASFLANCGIGGIRVALAPEGAAHAAGQGDGAGEAEFKAAAANLKTIGDEVRRLAEGALGEAKKAGALSDETKAAVDKGLSDFNIKIREFDTRLADAEQKAARRGGPGAPMEQKSLGQLVIENEEVKATILGGSQRGKVAMTIETKAITTAPATFGNTNSISNSLVPAERLAGVVGLPQRPLTVRDLLAQGQTASNAIEFAVQTARTNAAAPVPETQPKPYSDYTWNLKSFPVRTIAHLVKASRQILDDAPGLRSTIDAEMRYGIQLTEENQLLVGDGTGANILGLVPQASTYTGAFQVTGETAIDRLRLAALQGVLAFLPMDGYVLNPTDWARIETIKDGMGRYLIGDPQGRIVPQLWNLPVSPSFAMPVGTFLTGAFKTAAQIFDRMAIEVLISTENADDFEKNMITIRAEERLALVVKRPNAFITGTLPA</sequence>
<organism evidence="3 4">
    <name type="scientific">Methylorubrum rhodinum</name>
    <dbReference type="NCBI Taxonomy" id="29428"/>
    <lineage>
        <taxon>Bacteria</taxon>
        <taxon>Pseudomonadati</taxon>
        <taxon>Pseudomonadota</taxon>
        <taxon>Alphaproteobacteria</taxon>
        <taxon>Hyphomicrobiales</taxon>
        <taxon>Methylobacteriaceae</taxon>
        <taxon>Methylorubrum</taxon>
    </lineage>
</organism>
<evidence type="ECO:0000256" key="1">
    <source>
        <dbReference type="ARBA" id="ARBA00004328"/>
    </source>
</evidence>
<dbReference type="NCBIfam" id="TIGR01554">
    <property type="entry name" value="major_cap_HK97"/>
    <property type="match status" value="1"/>
</dbReference>
<evidence type="ECO:0000313" key="4">
    <source>
        <dbReference type="Proteomes" id="UP000583454"/>
    </source>
</evidence>
<dbReference type="InterPro" id="IPR024455">
    <property type="entry name" value="Phage_capsid"/>
</dbReference>
<proteinExistence type="predicted"/>
<dbReference type="SUPFAM" id="SSF56563">
    <property type="entry name" value="Major capsid protein gp5"/>
    <property type="match status" value="1"/>
</dbReference>